<feature type="domain" description="D-isomer specific 2-hydroxyacid dehydrogenase NAD-binding" evidence="11">
    <location>
        <begin position="108"/>
        <end position="287"/>
    </location>
</feature>
<dbReference type="InterPro" id="IPR050223">
    <property type="entry name" value="D-isomer_2-hydroxyacid_DH"/>
</dbReference>
<reference evidence="12" key="1">
    <citation type="submission" date="2020-09" db="EMBL/GenBank/DDBJ databases">
        <title>A novel bacterium of genus Paenibacillus, isolated from South China Sea.</title>
        <authorList>
            <person name="Huang H."/>
            <person name="Mo K."/>
            <person name="Hu Y."/>
        </authorList>
    </citation>
    <scope>NUCLEOTIDE SEQUENCE</scope>
    <source>
        <strain evidence="12">IB182496</strain>
    </source>
</reference>
<dbReference type="Pfam" id="PF02826">
    <property type="entry name" value="2-Hacid_dh_C"/>
    <property type="match status" value="1"/>
</dbReference>
<dbReference type="SUPFAM" id="SSF51735">
    <property type="entry name" value="NAD(P)-binding Rossmann-fold domains"/>
    <property type="match status" value="1"/>
</dbReference>
<evidence type="ECO:0000256" key="2">
    <source>
        <dbReference type="ARBA" id="ARBA00051801"/>
    </source>
</evidence>
<gene>
    <name evidence="12" type="ORF">IDH44_07295</name>
</gene>
<evidence type="ECO:0000259" key="10">
    <source>
        <dbReference type="Pfam" id="PF00389"/>
    </source>
</evidence>
<dbReference type="Pfam" id="PF00389">
    <property type="entry name" value="2-Hacid_dh"/>
    <property type="match status" value="1"/>
</dbReference>
<name>A0A927BSR0_9BACL</name>
<dbReference type="EC" id="1.1.1.79" evidence="6"/>
<dbReference type="PANTHER" id="PTHR10996:SF283">
    <property type="entry name" value="GLYOXYLATE_HYDROXYPYRUVATE REDUCTASE B"/>
    <property type="match status" value="1"/>
</dbReference>
<protein>
    <recommendedName>
        <fullName evidence="8">Glyoxylate/hydroxypyruvate reductase B</fullName>
        <ecNumber evidence="6">1.1.1.79</ecNumber>
        <ecNumber evidence="7">1.1.1.81</ecNumber>
    </recommendedName>
</protein>
<accession>A0A927BSR0</accession>
<dbReference type="GO" id="GO:0051287">
    <property type="term" value="F:NAD binding"/>
    <property type="evidence" value="ECO:0007669"/>
    <property type="project" value="InterPro"/>
</dbReference>
<dbReference type="Proteomes" id="UP000621560">
    <property type="component" value="Unassembled WGS sequence"/>
</dbReference>
<dbReference type="GO" id="GO:0030267">
    <property type="term" value="F:glyoxylate reductase (NADPH) activity"/>
    <property type="evidence" value="ECO:0007669"/>
    <property type="project" value="UniProtKB-EC"/>
</dbReference>
<dbReference type="GO" id="GO:0005829">
    <property type="term" value="C:cytosol"/>
    <property type="evidence" value="ECO:0007669"/>
    <property type="project" value="TreeGrafter"/>
</dbReference>
<organism evidence="12 13">
    <name type="scientific">Paenibacillus sabuli</name>
    <dbReference type="NCBI Taxonomy" id="2772509"/>
    <lineage>
        <taxon>Bacteria</taxon>
        <taxon>Bacillati</taxon>
        <taxon>Bacillota</taxon>
        <taxon>Bacilli</taxon>
        <taxon>Bacillales</taxon>
        <taxon>Paenibacillaceae</taxon>
        <taxon>Paenibacillus</taxon>
    </lineage>
</organism>
<comment type="similarity">
    <text evidence="5">Belongs to the D-isomer specific 2-hydroxyacid dehydrogenase family. GhrB subfamily.</text>
</comment>
<evidence type="ECO:0000256" key="6">
    <source>
        <dbReference type="ARBA" id="ARBA00066661"/>
    </source>
</evidence>
<evidence type="ECO:0000256" key="8">
    <source>
        <dbReference type="ARBA" id="ARBA00073362"/>
    </source>
</evidence>
<evidence type="ECO:0000256" key="1">
    <source>
        <dbReference type="ARBA" id="ARBA00023002"/>
    </source>
</evidence>
<dbReference type="Gene3D" id="3.40.50.720">
    <property type="entry name" value="NAD(P)-binding Rossmann-like Domain"/>
    <property type="match status" value="2"/>
</dbReference>
<evidence type="ECO:0000313" key="13">
    <source>
        <dbReference type="Proteomes" id="UP000621560"/>
    </source>
</evidence>
<evidence type="ECO:0000256" key="9">
    <source>
        <dbReference type="RuleBase" id="RU003719"/>
    </source>
</evidence>
<dbReference type="EC" id="1.1.1.81" evidence="7"/>
<dbReference type="FunFam" id="3.40.50.720:FF:000026">
    <property type="entry name" value="Glyoxylate/hydroxypyruvate reductase B"/>
    <property type="match status" value="1"/>
</dbReference>
<evidence type="ECO:0000256" key="7">
    <source>
        <dbReference type="ARBA" id="ARBA00066674"/>
    </source>
</evidence>
<proteinExistence type="inferred from homology"/>
<comment type="caution">
    <text evidence="12">The sequence shown here is derived from an EMBL/GenBank/DDBJ whole genome shotgun (WGS) entry which is preliminary data.</text>
</comment>
<dbReference type="SUPFAM" id="SSF52283">
    <property type="entry name" value="Formate/glycerate dehydrogenase catalytic domain-like"/>
    <property type="match status" value="1"/>
</dbReference>
<keyword evidence="1 9" id="KW-0560">Oxidoreductase</keyword>
<dbReference type="RefSeq" id="WP_190916158.1">
    <property type="nucleotide sequence ID" value="NZ_JACXIZ010000013.1"/>
</dbReference>
<evidence type="ECO:0000256" key="3">
    <source>
        <dbReference type="ARBA" id="ARBA00052239"/>
    </source>
</evidence>
<sequence length="319" mass="35320">MKPKVVVYRKVYDEVLERLAEACEVVYRPQPREADGSALYEALGEAQGLLGSGLRIDEALLERSPQLRAVANFSAGYENLDLEALQRRGVTATNTPGVLNDTVADCVMALMLAAGRRVSELDRAMRAGQWTTSIDEEWFGVDVHHRTLGIIGMGEIGQAVAKRARLGFDMRIVYHNRSRNETAEQRYEAQWLSLEALLEQSDYVCMLTPLTPQTERMIGAAELACMKPTGIFLNASRGRTVDEAALIEALRERRILAAGLDVFEQEPLPADSPLLQLDNVVCVPHIGSATHETRLAMQLLSVRNLLDALRGETPPNRLV</sequence>
<dbReference type="CDD" id="cd05301">
    <property type="entry name" value="GDH"/>
    <property type="match status" value="1"/>
</dbReference>
<dbReference type="GO" id="GO:0016618">
    <property type="term" value="F:hydroxypyruvate reductase [NAD(P)H] activity"/>
    <property type="evidence" value="ECO:0007669"/>
    <property type="project" value="UniProtKB-EC"/>
</dbReference>
<dbReference type="EMBL" id="JACXIZ010000013">
    <property type="protein sequence ID" value="MBD2844990.1"/>
    <property type="molecule type" value="Genomic_DNA"/>
</dbReference>
<dbReference type="AlphaFoldDB" id="A0A927BSR0"/>
<evidence type="ECO:0000313" key="12">
    <source>
        <dbReference type="EMBL" id="MBD2844990.1"/>
    </source>
</evidence>
<comment type="catalytic activity">
    <reaction evidence="2">
        <text>(R)-glycerate + NAD(+) = 3-hydroxypyruvate + NADH + H(+)</text>
        <dbReference type="Rhea" id="RHEA:17905"/>
        <dbReference type="ChEBI" id="CHEBI:15378"/>
        <dbReference type="ChEBI" id="CHEBI:16659"/>
        <dbReference type="ChEBI" id="CHEBI:17180"/>
        <dbReference type="ChEBI" id="CHEBI:57540"/>
        <dbReference type="ChEBI" id="CHEBI:57945"/>
        <dbReference type="EC" id="1.1.1.81"/>
    </reaction>
</comment>
<dbReference type="PANTHER" id="PTHR10996">
    <property type="entry name" value="2-HYDROXYACID DEHYDROGENASE-RELATED"/>
    <property type="match status" value="1"/>
</dbReference>
<dbReference type="InterPro" id="IPR006139">
    <property type="entry name" value="D-isomer_2_OHA_DH_cat_dom"/>
</dbReference>
<evidence type="ECO:0000259" key="11">
    <source>
        <dbReference type="Pfam" id="PF02826"/>
    </source>
</evidence>
<evidence type="ECO:0000256" key="5">
    <source>
        <dbReference type="ARBA" id="ARBA00061278"/>
    </source>
</evidence>
<comment type="catalytic activity">
    <reaction evidence="4">
        <text>glycolate + NADP(+) = glyoxylate + NADPH + H(+)</text>
        <dbReference type="Rhea" id="RHEA:10992"/>
        <dbReference type="ChEBI" id="CHEBI:15378"/>
        <dbReference type="ChEBI" id="CHEBI:29805"/>
        <dbReference type="ChEBI" id="CHEBI:36655"/>
        <dbReference type="ChEBI" id="CHEBI:57783"/>
        <dbReference type="ChEBI" id="CHEBI:58349"/>
        <dbReference type="EC" id="1.1.1.79"/>
    </reaction>
</comment>
<comment type="catalytic activity">
    <reaction evidence="3">
        <text>(R)-glycerate + NADP(+) = 3-hydroxypyruvate + NADPH + H(+)</text>
        <dbReference type="Rhea" id="RHEA:18657"/>
        <dbReference type="ChEBI" id="CHEBI:15378"/>
        <dbReference type="ChEBI" id="CHEBI:16659"/>
        <dbReference type="ChEBI" id="CHEBI:17180"/>
        <dbReference type="ChEBI" id="CHEBI:57783"/>
        <dbReference type="ChEBI" id="CHEBI:58349"/>
        <dbReference type="EC" id="1.1.1.81"/>
    </reaction>
</comment>
<dbReference type="InterPro" id="IPR036291">
    <property type="entry name" value="NAD(P)-bd_dom_sf"/>
</dbReference>
<evidence type="ECO:0000256" key="4">
    <source>
        <dbReference type="ARBA" id="ARBA00052769"/>
    </source>
</evidence>
<dbReference type="InterPro" id="IPR006140">
    <property type="entry name" value="D-isomer_DH_NAD-bd"/>
</dbReference>
<feature type="domain" description="D-isomer specific 2-hydroxyacid dehydrogenase catalytic" evidence="10">
    <location>
        <begin position="5"/>
        <end position="318"/>
    </location>
</feature>
<keyword evidence="13" id="KW-1185">Reference proteome</keyword>